<gene>
    <name evidence="2" type="ORF">PSON_ATCC_30995.1.T1230001</name>
</gene>
<dbReference type="EMBL" id="CAJJDN010000123">
    <property type="protein sequence ID" value="CAD8119812.1"/>
    <property type="molecule type" value="Genomic_DNA"/>
</dbReference>
<name>A0A8S1QXN3_9CILI</name>
<comment type="caution">
    <text evidence="2">The sequence shown here is derived from an EMBL/GenBank/DDBJ whole genome shotgun (WGS) entry which is preliminary data.</text>
</comment>
<dbReference type="PANTHER" id="PTHR19920:SF0">
    <property type="entry name" value="CYTOSOLIC IRON-SULFUR PROTEIN ASSEMBLY PROTEIN CIAO1-RELATED"/>
    <property type="match status" value="1"/>
</dbReference>
<dbReference type="PROSITE" id="PS50082">
    <property type="entry name" value="WD_REPEATS_2"/>
    <property type="match status" value="2"/>
</dbReference>
<dbReference type="SMART" id="SM00320">
    <property type="entry name" value="WD40"/>
    <property type="match status" value="4"/>
</dbReference>
<dbReference type="FunFam" id="2.130.10.10:FF:001434">
    <property type="entry name" value="Uncharacterized protein"/>
    <property type="match status" value="1"/>
</dbReference>
<organism evidence="2 3">
    <name type="scientific">Paramecium sonneborni</name>
    <dbReference type="NCBI Taxonomy" id="65129"/>
    <lineage>
        <taxon>Eukaryota</taxon>
        <taxon>Sar</taxon>
        <taxon>Alveolata</taxon>
        <taxon>Ciliophora</taxon>
        <taxon>Intramacronucleata</taxon>
        <taxon>Oligohymenophorea</taxon>
        <taxon>Peniculida</taxon>
        <taxon>Parameciidae</taxon>
        <taxon>Paramecium</taxon>
    </lineage>
</organism>
<dbReference type="GO" id="GO:0016226">
    <property type="term" value="P:iron-sulfur cluster assembly"/>
    <property type="evidence" value="ECO:0007669"/>
    <property type="project" value="TreeGrafter"/>
</dbReference>
<reference evidence="2" key="1">
    <citation type="submission" date="2021-01" db="EMBL/GenBank/DDBJ databases">
        <authorList>
            <consortium name="Genoscope - CEA"/>
            <person name="William W."/>
        </authorList>
    </citation>
    <scope>NUCLEOTIDE SEQUENCE</scope>
</reference>
<evidence type="ECO:0000313" key="3">
    <source>
        <dbReference type="Proteomes" id="UP000692954"/>
    </source>
</evidence>
<feature type="repeat" description="WD" evidence="1">
    <location>
        <begin position="232"/>
        <end position="265"/>
    </location>
</feature>
<dbReference type="Pfam" id="PF00400">
    <property type="entry name" value="WD40"/>
    <property type="match status" value="3"/>
</dbReference>
<dbReference type="PROSITE" id="PS50294">
    <property type="entry name" value="WD_REPEATS_REGION"/>
    <property type="match status" value="2"/>
</dbReference>
<dbReference type="InterPro" id="IPR001680">
    <property type="entry name" value="WD40_rpt"/>
</dbReference>
<dbReference type="Proteomes" id="UP000692954">
    <property type="component" value="Unassembled WGS sequence"/>
</dbReference>
<dbReference type="OrthoDB" id="307942at2759"/>
<evidence type="ECO:0000256" key="1">
    <source>
        <dbReference type="PROSITE-ProRule" id="PRU00221"/>
    </source>
</evidence>
<proteinExistence type="predicted"/>
<protein>
    <submittedName>
        <fullName evidence="2">Uncharacterized protein</fullName>
    </submittedName>
</protein>
<keyword evidence="3" id="KW-1185">Reference proteome</keyword>
<dbReference type="GO" id="GO:0097361">
    <property type="term" value="C:cytosolic [4Fe-4S] assembly targeting complex"/>
    <property type="evidence" value="ECO:0007669"/>
    <property type="project" value="TreeGrafter"/>
</dbReference>
<evidence type="ECO:0000313" key="2">
    <source>
        <dbReference type="EMBL" id="CAD8119812.1"/>
    </source>
</evidence>
<sequence length="496" mass="58144">MQIECTQADHRNQQIMGCCIDSSCTYQRPYCNSCLPHHGQHLQKLTSFEILIEWVQKRIVNAQNIQKNVQESKSSLDNLLNKLIPYFNFNIQQFSELGLSQIDNMIKGFGQLEICEEILFKQLKQQIEQIQQIIDQILKNIKCQITQKENNQLLDNSEREIIIIKLPEHKNIFEGNENQFTFELMNENTIKEVDRCDAIAFNKDQSIVLAGCGKDIKIFEHQQGKLNQIQLLSEHKKNISTLNFMKMNNNFISGSRDNQIIIWQVIGHNKWNCQQILNGHTSWIFCLLLNNTDDLIITGSFDKTIKFWIKQDQWLCQQTITDHTSSVYSLSLNEQQNKLISCSFDSYILVIEQNKMDKQWSVSQKIKVDQFGYRLCFINDNQFAFQPKCKEQLHVYELDPNNKQYRKTKEISVKCGSSNCDCFFPQQYLKSKCMLVNKNGKNLNIIQMKQNGDFVVQQSLEFGNQNLYGQLSDDGEYLITWDDKSKEIQIRKYKQL</sequence>
<accession>A0A8S1QXN3</accession>
<feature type="repeat" description="WD" evidence="1">
    <location>
        <begin position="277"/>
        <end position="308"/>
    </location>
</feature>
<dbReference type="PANTHER" id="PTHR19920">
    <property type="entry name" value="WD40 PROTEIN CIAO1"/>
    <property type="match status" value="1"/>
</dbReference>
<keyword evidence="1" id="KW-0853">WD repeat</keyword>
<dbReference type="AlphaFoldDB" id="A0A8S1QXN3"/>